<reference evidence="1 2" key="1">
    <citation type="journal article" date="2018" name="Nat. Genet.">
        <title>The Rosa genome provides new insights in the design of modern roses.</title>
        <authorList>
            <person name="Bendahmane M."/>
        </authorList>
    </citation>
    <scope>NUCLEOTIDE SEQUENCE [LARGE SCALE GENOMIC DNA]</scope>
    <source>
        <strain evidence="2">cv. Old Blush</strain>
    </source>
</reference>
<dbReference type="OMA" id="FISCYAY"/>
<dbReference type="InterPro" id="IPR050232">
    <property type="entry name" value="FBL13/AtMIF1-like"/>
</dbReference>
<dbReference type="PANTHER" id="PTHR31900">
    <property type="entry name" value="F-BOX/RNI SUPERFAMILY PROTEIN-RELATED"/>
    <property type="match status" value="1"/>
</dbReference>
<evidence type="ECO:0000313" key="2">
    <source>
        <dbReference type="Proteomes" id="UP000238479"/>
    </source>
</evidence>
<keyword evidence="2" id="KW-1185">Reference proteome</keyword>
<dbReference type="OrthoDB" id="1152525at2759"/>
<dbReference type="InterPro" id="IPR036047">
    <property type="entry name" value="F-box-like_dom_sf"/>
</dbReference>
<name>A0A2P6P909_ROSCH</name>
<dbReference type="Gene3D" id="3.80.10.10">
    <property type="entry name" value="Ribonuclease Inhibitor"/>
    <property type="match status" value="1"/>
</dbReference>
<gene>
    <name evidence="1" type="ORF">RchiOBHm_Chr7g0205891</name>
</gene>
<organism evidence="1 2">
    <name type="scientific">Rosa chinensis</name>
    <name type="common">China rose</name>
    <dbReference type="NCBI Taxonomy" id="74649"/>
    <lineage>
        <taxon>Eukaryota</taxon>
        <taxon>Viridiplantae</taxon>
        <taxon>Streptophyta</taxon>
        <taxon>Embryophyta</taxon>
        <taxon>Tracheophyta</taxon>
        <taxon>Spermatophyta</taxon>
        <taxon>Magnoliopsida</taxon>
        <taxon>eudicotyledons</taxon>
        <taxon>Gunneridae</taxon>
        <taxon>Pentapetalae</taxon>
        <taxon>rosids</taxon>
        <taxon>fabids</taxon>
        <taxon>Rosales</taxon>
        <taxon>Rosaceae</taxon>
        <taxon>Rosoideae</taxon>
        <taxon>Rosoideae incertae sedis</taxon>
        <taxon>Rosa</taxon>
    </lineage>
</organism>
<dbReference type="SUPFAM" id="SSF52047">
    <property type="entry name" value="RNI-like"/>
    <property type="match status" value="1"/>
</dbReference>
<dbReference type="EMBL" id="PDCK01000045">
    <property type="protein sequence ID" value="PRQ18423.1"/>
    <property type="molecule type" value="Genomic_DNA"/>
</dbReference>
<dbReference type="PANTHER" id="PTHR31900:SF30">
    <property type="entry name" value="SUPERFAMILY PROTEIN, PUTATIVE-RELATED"/>
    <property type="match status" value="1"/>
</dbReference>
<dbReference type="InterPro" id="IPR032675">
    <property type="entry name" value="LRR_dom_sf"/>
</dbReference>
<proteinExistence type="predicted"/>
<comment type="caution">
    <text evidence="1">The sequence shown here is derived from an EMBL/GenBank/DDBJ whole genome shotgun (WGS) entry which is preliminary data.</text>
</comment>
<dbReference type="AlphaFoldDB" id="A0A2P6P909"/>
<sequence length="502" mass="57255">MEHKNKSLATATSQAQGASADPMVDRLSSVPCEVAHHILSLVSFKDLTCVGSVSKRCREFHLSTPSLNFSSLYGNRQQQLNLLNCIDRYMIRRRDDKIKNFRIHWRFSAGISEESFRMMTWILIAVRCNVEVLDLELRLNTKDGATPELPPCIYCCESLRSMLINTETILKAPSFACSSNLQYLKLTSVRMDDGFGKWISGSCKCIKELLLDNVHVGSFTIESSSLESFTLLYCHNSDPCHFSISGEKLAEINIKWENSKASSSIIRSLNVYAPNLKYLKWIGNLLNYQNLGKFMCLEKAHIFLKRQGDDYDFDNAFEVLCSFYRVKSLVLSEETIKVLLREGSMHAPLDGTIYLGMHIMNLTDDLVPAMVSLLRGMPNLKTLYINSYPSLHIVKPKACGFKRKYWKSQNLDCIHQLEEVSVALSTGYPTNALEFATYILEHALKLKKMVICYLPHQFYIIERINKSKKISSATVVFKKRGVNDDGAMGESYYGKLFHLHWF</sequence>
<dbReference type="Proteomes" id="UP000238479">
    <property type="component" value="Chromosome 7"/>
</dbReference>
<evidence type="ECO:0000313" key="1">
    <source>
        <dbReference type="EMBL" id="PRQ18423.1"/>
    </source>
</evidence>
<dbReference type="SUPFAM" id="SSF81383">
    <property type="entry name" value="F-box domain"/>
    <property type="match status" value="1"/>
</dbReference>
<accession>A0A2P6P909</accession>
<dbReference type="Gramene" id="PRQ18423">
    <property type="protein sequence ID" value="PRQ18423"/>
    <property type="gene ID" value="RchiOBHm_Chr7g0205891"/>
</dbReference>
<protein>
    <submittedName>
        <fullName evidence="1">Putative F-box domain, FBD domain, leucine-rich repeat domain, L domain-containing protein</fullName>
    </submittedName>
</protein>